<dbReference type="Pfam" id="PF00271">
    <property type="entry name" value="Helicase_C"/>
    <property type="match status" value="1"/>
</dbReference>
<accession>A0ABU0JRC5</accession>
<dbReference type="Pfam" id="PF18074">
    <property type="entry name" value="PriA_C"/>
    <property type="match status" value="1"/>
</dbReference>
<sequence>MSEYAGIIINSLTNAIDKPFTYKIPDCFLEDLLIGHRVMVPFGKGNKQVEGYVVEFIEEEDIDFSFSIKEISVICEKEPLLSISDIELIKIMREKYLCTYIECIRLFLPSGISKGMKFKKKEILYKIKELEGRYNKEPYISIMKYVEEESLERSQIKSKYNLSISSVNTLIKNGFLRLRPEIDWRTGNRSYKYYDKKILNNMQVNALNSIMFSEENKFLIHGVTGSGKTEIYLSLVENMLNKGKQSIILVPEISLTPQMIERFHGRFGEEVAIFHSRLSQGERFDQWMRVKEKKVNVAVGARSALFLPFEDLGLIIIDEEHESSYKSDSDPKYNAREIAFCISELKNVKVVLGSATPSLETYYNALKGELKLINLDKRVSDKPLPKSTIIDMREELMQNNRSIFSRALYNGIKERLEKKEQVILFLNRRGFSPFVSCRKCGYVFKCKNCDISLNYHNNGNMVCHYCGYTESSVTVCPRCKSKYVKYFGIGTEKVESEVRKYFKNSRVIRMDYDTTRKKDSYENLYNVFKNKKADILIGTQMIAKGLDFENVTLVGVLAADLSLNYPDYRATEKTYQLITQVAGRAGRGEKEGEVILQTYSPDNYSIVYASENNYRDFFKEEICLRKALDYPPFSKILLINISSENKDNVYKYVTILEKNLKDILTKYDKINMLGPSPSSVFKLKKEFRWTIIFKGDFKNQFASKVKDIVYKTLNENNFKNIKIGIDINPNSFI</sequence>
<keyword evidence="4 11" id="KW-0547">Nucleotide-binding</keyword>
<evidence type="ECO:0000256" key="1">
    <source>
        <dbReference type="ARBA" id="ARBA00022515"/>
    </source>
</evidence>
<dbReference type="EMBL" id="JAUSWN010000004">
    <property type="protein sequence ID" value="MDQ0478990.1"/>
    <property type="molecule type" value="Genomic_DNA"/>
</dbReference>
<dbReference type="NCBIfam" id="TIGR00595">
    <property type="entry name" value="priA"/>
    <property type="match status" value="1"/>
</dbReference>
<proteinExistence type="inferred from homology"/>
<dbReference type="InterPro" id="IPR040498">
    <property type="entry name" value="PriA_CRR"/>
</dbReference>
<organism evidence="14 15">
    <name type="scientific">Hathewaya limosa</name>
    <name type="common">Clostridium limosum</name>
    <dbReference type="NCBI Taxonomy" id="1536"/>
    <lineage>
        <taxon>Bacteria</taxon>
        <taxon>Bacillati</taxon>
        <taxon>Bacillota</taxon>
        <taxon>Clostridia</taxon>
        <taxon>Eubacteriales</taxon>
        <taxon>Clostridiaceae</taxon>
        <taxon>Hathewaya</taxon>
    </lineage>
</organism>
<feature type="binding site" evidence="11">
    <location>
        <position position="479"/>
    </location>
    <ligand>
        <name>Zn(2+)</name>
        <dbReference type="ChEBI" id="CHEBI:29105"/>
        <label>1</label>
    </ligand>
</feature>
<dbReference type="Proteomes" id="UP001224418">
    <property type="component" value="Unassembled WGS sequence"/>
</dbReference>
<dbReference type="InterPro" id="IPR011545">
    <property type="entry name" value="DEAD/DEAH_box_helicase_dom"/>
</dbReference>
<dbReference type="InterPro" id="IPR005259">
    <property type="entry name" value="PriA"/>
</dbReference>
<comment type="caution">
    <text evidence="14">The sequence shown here is derived from an EMBL/GenBank/DDBJ whole genome shotgun (WGS) entry which is preliminary data.</text>
</comment>
<keyword evidence="1 11" id="KW-0639">Primosome</keyword>
<dbReference type="InterPro" id="IPR041236">
    <property type="entry name" value="PriA_C"/>
</dbReference>
<keyword evidence="5 11" id="KW-0378">Hydrolase</keyword>
<evidence type="ECO:0000256" key="8">
    <source>
        <dbReference type="ARBA" id="ARBA00022840"/>
    </source>
</evidence>
<evidence type="ECO:0000256" key="5">
    <source>
        <dbReference type="ARBA" id="ARBA00022801"/>
    </source>
</evidence>
<feature type="binding site" evidence="11">
    <location>
        <position position="437"/>
    </location>
    <ligand>
        <name>Zn(2+)</name>
        <dbReference type="ChEBI" id="CHEBI:29105"/>
        <label>1</label>
    </ligand>
</feature>
<evidence type="ECO:0000259" key="12">
    <source>
        <dbReference type="PROSITE" id="PS51192"/>
    </source>
</evidence>
<feature type="binding site" evidence="11">
    <location>
        <position position="476"/>
    </location>
    <ligand>
        <name>Zn(2+)</name>
        <dbReference type="ChEBI" id="CHEBI:29105"/>
        <label>1</label>
    </ligand>
</feature>
<dbReference type="InterPro" id="IPR014001">
    <property type="entry name" value="Helicase_ATP-bd"/>
</dbReference>
<keyword evidence="2 11" id="KW-0235">DNA replication</keyword>
<dbReference type="EC" id="5.6.2.4" evidence="11"/>
<reference evidence="14 15" key="1">
    <citation type="submission" date="2023-07" db="EMBL/GenBank/DDBJ databases">
        <title>Genomic Encyclopedia of Type Strains, Phase IV (KMG-IV): sequencing the most valuable type-strain genomes for metagenomic binning, comparative biology and taxonomic classification.</title>
        <authorList>
            <person name="Goeker M."/>
        </authorList>
    </citation>
    <scope>NUCLEOTIDE SEQUENCE [LARGE SCALE GENOMIC DNA]</scope>
    <source>
        <strain evidence="14 15">DSM 1400</strain>
    </source>
</reference>
<dbReference type="SMART" id="SM00487">
    <property type="entry name" value="DEXDc"/>
    <property type="match status" value="1"/>
</dbReference>
<protein>
    <recommendedName>
        <fullName evidence="11">Replication restart protein PriA</fullName>
    </recommendedName>
    <alternativeName>
        <fullName evidence="11">ATP-dependent DNA helicase PriA</fullName>
        <ecNumber evidence="11">5.6.2.4</ecNumber>
    </alternativeName>
    <alternativeName>
        <fullName evidence="11">DNA 3'-5' helicase PriA</fullName>
    </alternativeName>
</protein>
<evidence type="ECO:0000256" key="11">
    <source>
        <dbReference type="HAMAP-Rule" id="MF_00983"/>
    </source>
</evidence>
<dbReference type="NCBIfam" id="NF004066">
    <property type="entry name" value="PRK05580.1-3"/>
    <property type="match status" value="1"/>
</dbReference>
<keyword evidence="6 11" id="KW-0347">Helicase</keyword>
<dbReference type="PROSITE" id="PS51192">
    <property type="entry name" value="HELICASE_ATP_BIND_1"/>
    <property type="match status" value="1"/>
</dbReference>
<keyword evidence="10 11" id="KW-0413">Isomerase</keyword>
<feature type="binding site" evidence="11">
    <location>
        <position position="463"/>
    </location>
    <ligand>
        <name>Zn(2+)</name>
        <dbReference type="ChEBI" id="CHEBI:29105"/>
        <label>2</label>
    </ligand>
</feature>
<evidence type="ECO:0000256" key="7">
    <source>
        <dbReference type="ARBA" id="ARBA00022833"/>
    </source>
</evidence>
<keyword evidence="3 11" id="KW-0479">Metal-binding</keyword>
<dbReference type="Pfam" id="PF00270">
    <property type="entry name" value="DEAD"/>
    <property type="match status" value="1"/>
</dbReference>
<keyword evidence="9 11" id="KW-0238">DNA-binding</keyword>
<dbReference type="Pfam" id="PF18319">
    <property type="entry name" value="Zn_ribbon_PriA"/>
    <property type="match status" value="1"/>
</dbReference>
<feature type="binding site" evidence="11">
    <location>
        <position position="466"/>
    </location>
    <ligand>
        <name>Zn(2+)</name>
        <dbReference type="ChEBI" id="CHEBI:29105"/>
        <label>2</label>
    </ligand>
</feature>
<dbReference type="PROSITE" id="PS51194">
    <property type="entry name" value="HELICASE_CTER"/>
    <property type="match status" value="1"/>
</dbReference>
<evidence type="ECO:0000259" key="13">
    <source>
        <dbReference type="PROSITE" id="PS51194"/>
    </source>
</evidence>
<comment type="cofactor">
    <cofactor evidence="11">
        <name>Zn(2+)</name>
        <dbReference type="ChEBI" id="CHEBI:29105"/>
    </cofactor>
    <text evidence="11">Binds 2 zinc ions per subunit.</text>
</comment>
<dbReference type="InterPro" id="IPR042115">
    <property type="entry name" value="PriA_3primeBD_sf"/>
</dbReference>
<evidence type="ECO:0000256" key="2">
    <source>
        <dbReference type="ARBA" id="ARBA00022705"/>
    </source>
</evidence>
<feature type="binding site" evidence="11">
    <location>
        <position position="446"/>
    </location>
    <ligand>
        <name>Zn(2+)</name>
        <dbReference type="ChEBI" id="CHEBI:29105"/>
        <label>2</label>
    </ligand>
</feature>
<dbReference type="CDD" id="cd17929">
    <property type="entry name" value="DEXHc_priA"/>
    <property type="match status" value="1"/>
</dbReference>
<dbReference type="InterPro" id="IPR041222">
    <property type="entry name" value="PriA_3primeBD"/>
</dbReference>
<dbReference type="Pfam" id="PF17764">
    <property type="entry name" value="PriA_3primeBD"/>
    <property type="match status" value="1"/>
</dbReference>
<dbReference type="CDD" id="cd18804">
    <property type="entry name" value="SF2_C_priA"/>
    <property type="match status" value="1"/>
</dbReference>
<dbReference type="InterPro" id="IPR001650">
    <property type="entry name" value="Helicase_C-like"/>
</dbReference>
<dbReference type="Gene3D" id="3.40.1440.60">
    <property type="entry name" value="PriA, 3(prime) DNA-binding domain"/>
    <property type="match status" value="1"/>
</dbReference>
<dbReference type="SUPFAM" id="SSF52540">
    <property type="entry name" value="P-loop containing nucleoside triphosphate hydrolases"/>
    <property type="match status" value="1"/>
</dbReference>
<dbReference type="PANTHER" id="PTHR30580:SF0">
    <property type="entry name" value="PRIMOSOMAL PROTEIN N"/>
    <property type="match status" value="1"/>
</dbReference>
<feature type="binding site" evidence="11">
    <location>
        <position position="440"/>
    </location>
    <ligand>
        <name>Zn(2+)</name>
        <dbReference type="ChEBI" id="CHEBI:29105"/>
        <label>1</label>
    </ligand>
</feature>
<keyword evidence="15" id="KW-1185">Reference proteome</keyword>
<evidence type="ECO:0000256" key="10">
    <source>
        <dbReference type="ARBA" id="ARBA00023235"/>
    </source>
</evidence>
<keyword evidence="7 11" id="KW-0862">Zinc</keyword>
<keyword evidence="8 11" id="KW-0067">ATP-binding</keyword>
<evidence type="ECO:0000256" key="9">
    <source>
        <dbReference type="ARBA" id="ARBA00023125"/>
    </source>
</evidence>
<evidence type="ECO:0000256" key="3">
    <source>
        <dbReference type="ARBA" id="ARBA00022723"/>
    </source>
</evidence>
<evidence type="ECO:0000313" key="15">
    <source>
        <dbReference type="Proteomes" id="UP001224418"/>
    </source>
</evidence>
<comment type="subunit">
    <text evidence="11">Component of the replication restart primosome.</text>
</comment>
<name>A0ABU0JRC5_HATLI</name>
<evidence type="ECO:0000256" key="6">
    <source>
        <dbReference type="ARBA" id="ARBA00022806"/>
    </source>
</evidence>
<feature type="domain" description="Helicase C-terminal" evidence="13">
    <location>
        <begin position="468"/>
        <end position="657"/>
    </location>
</feature>
<comment type="catalytic activity">
    <reaction evidence="11">
        <text>ATP + H2O = ADP + phosphate + H(+)</text>
        <dbReference type="Rhea" id="RHEA:13065"/>
        <dbReference type="ChEBI" id="CHEBI:15377"/>
        <dbReference type="ChEBI" id="CHEBI:15378"/>
        <dbReference type="ChEBI" id="CHEBI:30616"/>
        <dbReference type="ChEBI" id="CHEBI:43474"/>
        <dbReference type="ChEBI" id="CHEBI:456216"/>
        <dbReference type="EC" id="5.6.2.4"/>
    </reaction>
</comment>
<dbReference type="PANTHER" id="PTHR30580">
    <property type="entry name" value="PRIMOSOMAL PROTEIN N"/>
    <property type="match status" value="1"/>
</dbReference>
<gene>
    <name evidence="11" type="primary">priA</name>
    <name evidence="14" type="ORF">QOZ93_000718</name>
</gene>
<dbReference type="Gene3D" id="3.40.50.300">
    <property type="entry name" value="P-loop containing nucleotide triphosphate hydrolases"/>
    <property type="match status" value="2"/>
</dbReference>
<evidence type="ECO:0000313" key="14">
    <source>
        <dbReference type="EMBL" id="MDQ0478990.1"/>
    </source>
</evidence>
<comment type="catalytic activity">
    <reaction evidence="11">
        <text>Couples ATP hydrolysis with the unwinding of duplex DNA by translocating in the 3'-5' direction.</text>
        <dbReference type="EC" id="5.6.2.4"/>
    </reaction>
</comment>
<dbReference type="InterPro" id="IPR027417">
    <property type="entry name" value="P-loop_NTPase"/>
</dbReference>
<dbReference type="RefSeq" id="WP_307355134.1">
    <property type="nucleotide sequence ID" value="NZ_BAAACJ010000041.1"/>
</dbReference>
<feature type="binding site" evidence="11">
    <location>
        <position position="449"/>
    </location>
    <ligand>
        <name>Zn(2+)</name>
        <dbReference type="ChEBI" id="CHEBI:29105"/>
        <label>2</label>
    </ligand>
</feature>
<dbReference type="HAMAP" id="MF_00983">
    <property type="entry name" value="PriA"/>
    <property type="match status" value="1"/>
</dbReference>
<feature type="domain" description="Helicase ATP-binding" evidence="12">
    <location>
        <begin position="209"/>
        <end position="375"/>
    </location>
</feature>
<dbReference type="SMART" id="SM00490">
    <property type="entry name" value="HELICc"/>
    <property type="match status" value="1"/>
</dbReference>
<evidence type="ECO:0000256" key="4">
    <source>
        <dbReference type="ARBA" id="ARBA00022741"/>
    </source>
</evidence>
<comment type="function">
    <text evidence="11">Initiates the restart of stalled replication forks, which reloads the replicative helicase on sites other than the origin of replication. Recognizes and binds to abandoned replication forks and remodels them to uncover a helicase loading site. Promotes assembly of the primosome at these replication forks.</text>
</comment>
<comment type="similarity">
    <text evidence="11">Belongs to the helicase family. PriA subfamily.</text>
</comment>
<dbReference type="GO" id="GO:0016787">
    <property type="term" value="F:hydrolase activity"/>
    <property type="evidence" value="ECO:0007669"/>
    <property type="project" value="UniProtKB-KW"/>
</dbReference>